<feature type="binding site" evidence="7">
    <location>
        <begin position="233"/>
        <end position="237"/>
    </location>
    <ligand>
        <name>GTP</name>
        <dbReference type="ChEBI" id="CHEBI:37565"/>
    </ligand>
</feature>
<dbReference type="SUPFAM" id="SSF52540">
    <property type="entry name" value="P-loop containing nucleoside triphosphate hydrolases"/>
    <property type="match status" value="1"/>
</dbReference>
<keyword evidence="3 6" id="KW-0547">Nucleotide-binding</keyword>
<dbReference type="PIRSF" id="PIRSF006809">
    <property type="entry name" value="GTP-binding_hflX_prd"/>
    <property type="match status" value="1"/>
</dbReference>
<dbReference type="GO" id="GO:0043022">
    <property type="term" value="F:ribosome binding"/>
    <property type="evidence" value="ECO:0007669"/>
    <property type="project" value="TreeGrafter"/>
</dbReference>
<comment type="similarity">
    <text evidence="6">Belongs to the TRAFAC class OBG-HflX-like GTPase superfamily. HflX GTPase family.</text>
</comment>
<dbReference type="Gene3D" id="3.40.50.300">
    <property type="entry name" value="P-loop containing nucleotide triphosphate hydrolases"/>
    <property type="match status" value="1"/>
</dbReference>
<dbReference type="InterPro" id="IPR025121">
    <property type="entry name" value="GTPase_HflX_N"/>
</dbReference>
<keyword evidence="9" id="KW-0175">Coiled coil</keyword>
<dbReference type="PROSITE" id="PS51705">
    <property type="entry name" value="G_HFLX"/>
    <property type="match status" value="1"/>
</dbReference>
<dbReference type="EMBL" id="JAVBVO010000001">
    <property type="protein sequence ID" value="MDZ5757175.1"/>
    <property type="molecule type" value="Genomic_DNA"/>
</dbReference>
<keyword evidence="4 8" id="KW-0460">Magnesium</keyword>
<feature type="coiled-coil region" evidence="9">
    <location>
        <begin position="154"/>
        <end position="181"/>
    </location>
</feature>
<dbReference type="GO" id="GO:0003924">
    <property type="term" value="F:GTPase activity"/>
    <property type="evidence" value="ECO:0007669"/>
    <property type="project" value="UniProtKB-UniRule"/>
</dbReference>
<keyword evidence="5 6" id="KW-0342">GTP-binding</keyword>
<dbReference type="InterPro" id="IPR016496">
    <property type="entry name" value="GTPase_HflX"/>
</dbReference>
<evidence type="ECO:0000313" key="12">
    <source>
        <dbReference type="EMBL" id="MDZ5757175.1"/>
    </source>
</evidence>
<keyword evidence="1 6" id="KW-0963">Cytoplasm</keyword>
<evidence type="ECO:0000256" key="10">
    <source>
        <dbReference type="SAM" id="MobiDB-lite"/>
    </source>
</evidence>
<comment type="subcellular location">
    <subcellularLocation>
        <location evidence="6">Cytoplasm</location>
    </subcellularLocation>
    <text evidence="6">May associate with membranes.</text>
</comment>
<feature type="binding site" evidence="8">
    <location>
        <position position="235"/>
    </location>
    <ligand>
        <name>Mg(2+)</name>
        <dbReference type="ChEBI" id="CHEBI:18420"/>
    </ligand>
</feature>
<feature type="binding site" evidence="7">
    <location>
        <begin position="255"/>
        <end position="258"/>
    </location>
    <ligand>
        <name>GTP</name>
        <dbReference type="ChEBI" id="CHEBI:37565"/>
    </ligand>
</feature>
<evidence type="ECO:0000256" key="4">
    <source>
        <dbReference type="ARBA" id="ARBA00022842"/>
    </source>
</evidence>
<organism evidence="12 13">
    <name type="scientific">Carnobacterium maltaromaticum</name>
    <name type="common">Carnobacterium piscicola</name>
    <dbReference type="NCBI Taxonomy" id="2751"/>
    <lineage>
        <taxon>Bacteria</taxon>
        <taxon>Bacillati</taxon>
        <taxon>Bacillota</taxon>
        <taxon>Bacilli</taxon>
        <taxon>Lactobacillales</taxon>
        <taxon>Carnobacteriaceae</taxon>
        <taxon>Carnobacterium</taxon>
    </lineage>
</organism>
<comment type="cofactor">
    <cofactor evidence="8">
        <name>Mg(2+)</name>
        <dbReference type="ChEBI" id="CHEBI:18420"/>
    </cofactor>
</comment>
<comment type="caution">
    <text evidence="12">The sequence shown here is derived from an EMBL/GenBank/DDBJ whole genome shotgun (WGS) entry which is preliminary data.</text>
</comment>
<comment type="function">
    <text evidence="6">GTPase that associates with the 50S ribosomal subunit and may have a role during protein synthesis or ribosome biogenesis.</text>
</comment>
<dbReference type="Pfam" id="PF01926">
    <property type="entry name" value="MMR_HSR1"/>
    <property type="match status" value="1"/>
</dbReference>
<dbReference type="Gene3D" id="6.10.250.2860">
    <property type="match status" value="1"/>
</dbReference>
<evidence type="ECO:0000256" key="8">
    <source>
        <dbReference type="PIRSR" id="PIRSR006809-2"/>
    </source>
</evidence>
<protein>
    <recommendedName>
        <fullName evidence="6">GTPase HflX</fullName>
    </recommendedName>
    <alternativeName>
        <fullName evidence="6">GTP-binding protein HflX</fullName>
    </alternativeName>
</protein>
<dbReference type="RefSeq" id="WP_322808261.1">
    <property type="nucleotide sequence ID" value="NZ_JAVBVO010000001.1"/>
</dbReference>
<evidence type="ECO:0000313" key="13">
    <source>
        <dbReference type="Proteomes" id="UP001290462"/>
    </source>
</evidence>
<feature type="binding site" evidence="8">
    <location>
        <position position="208"/>
    </location>
    <ligand>
        <name>Mg(2+)</name>
        <dbReference type="ChEBI" id="CHEBI:18420"/>
    </ligand>
</feature>
<feature type="binding site" evidence="7">
    <location>
        <begin position="321"/>
        <end position="324"/>
    </location>
    <ligand>
        <name>GTP</name>
        <dbReference type="ChEBI" id="CHEBI:37565"/>
    </ligand>
</feature>
<evidence type="ECO:0000256" key="6">
    <source>
        <dbReference type="HAMAP-Rule" id="MF_00900"/>
    </source>
</evidence>
<evidence type="ECO:0000256" key="9">
    <source>
        <dbReference type="SAM" id="Coils"/>
    </source>
</evidence>
<dbReference type="Proteomes" id="UP001290462">
    <property type="component" value="Unassembled WGS sequence"/>
</dbReference>
<dbReference type="GO" id="GO:0005737">
    <property type="term" value="C:cytoplasm"/>
    <property type="evidence" value="ECO:0007669"/>
    <property type="project" value="UniProtKB-SubCell"/>
</dbReference>
<dbReference type="AlphaFoldDB" id="A0AAW9JKV7"/>
<dbReference type="GO" id="GO:0005525">
    <property type="term" value="F:GTP binding"/>
    <property type="evidence" value="ECO:0007669"/>
    <property type="project" value="UniProtKB-UniRule"/>
</dbReference>
<proteinExistence type="inferred from homology"/>
<dbReference type="InterPro" id="IPR032305">
    <property type="entry name" value="GTP-bd_M"/>
</dbReference>
<dbReference type="PANTHER" id="PTHR10229">
    <property type="entry name" value="GTP-BINDING PROTEIN HFLX"/>
    <property type="match status" value="1"/>
</dbReference>
<dbReference type="Pfam" id="PF13167">
    <property type="entry name" value="GTP-bdg_N"/>
    <property type="match status" value="1"/>
</dbReference>
<evidence type="ECO:0000256" key="3">
    <source>
        <dbReference type="ARBA" id="ARBA00022741"/>
    </source>
</evidence>
<gene>
    <name evidence="6 12" type="primary">hflX</name>
    <name evidence="12" type="ORF">RAK27_00730</name>
</gene>
<dbReference type="Pfam" id="PF16360">
    <property type="entry name" value="GTP-bdg_M"/>
    <property type="match status" value="1"/>
</dbReference>
<sequence length="420" mass="47662">MEKNIIIVGVSGNQENFDYSMTELKELAFANQLKVVGEIRQNLAKAHVATYVGKGKLTEIINLAAELEVDTIVTNDELTPTQLRNLEAQLELTVIDRTRLILAIFAERAQSKEAKLQVEIAQLNYEMPRLRTDQGTTLDQQGGGSGLNNRGSGEKQIELDRRTIKNQIKRLNQELESITKEQQTRRHKRQKNQIPLVSLVGYTNAGKSTTMNQLLQHFHSQEAKTVFEKDMLFATLDTSVREIVLPDRKKFLLSDTVGFVSKLPHQLVKAFRSTLEEAKQADLLIHVVDYSDPNYQLMMDTTDKTLAEIGILDIPVILAYNKADLIPEISYPTYEDNHFIYSARDEKSLSMLVEIIKSTIFKEYTKATFLIPYNQTQYVAHLNEKAAVESEEYLDNGTKIVAEVSPIDLNKLAMFHIDSD</sequence>
<dbReference type="InterPro" id="IPR027417">
    <property type="entry name" value="P-loop_NTPase"/>
</dbReference>
<evidence type="ECO:0000256" key="1">
    <source>
        <dbReference type="ARBA" id="ARBA00022490"/>
    </source>
</evidence>
<dbReference type="HAMAP" id="MF_00900">
    <property type="entry name" value="GTPase_HflX"/>
    <property type="match status" value="1"/>
</dbReference>
<dbReference type="PANTHER" id="PTHR10229:SF4">
    <property type="entry name" value="GTPASE HFLX"/>
    <property type="match status" value="1"/>
</dbReference>
<evidence type="ECO:0000259" key="11">
    <source>
        <dbReference type="PROSITE" id="PS51705"/>
    </source>
</evidence>
<reference evidence="12" key="1">
    <citation type="submission" date="2023-08" db="EMBL/GenBank/DDBJ databases">
        <title>Genomic characterization of piscicolin 126 produced by Carnobacterium maltaromaticum CM22 strain isolated from salmon (Salmo salar).</title>
        <authorList>
            <person name="Gonzalez-Gragera E."/>
            <person name="Garcia-Lopez J.D."/>
            <person name="Teso-Perez C."/>
            <person name="Gimenez-Hernandez I."/>
            <person name="Peralta-Sanchez J.M."/>
            <person name="Valdivia E."/>
            <person name="Montalban-Lopez M."/>
            <person name="Martin-Platero A.M."/>
            <person name="Banos A."/>
            <person name="Martinez-Bueno M."/>
        </authorList>
    </citation>
    <scope>NUCLEOTIDE SEQUENCE</scope>
    <source>
        <strain evidence="12">CM22</strain>
    </source>
</reference>
<comment type="subunit">
    <text evidence="6">Monomer. Associates with the 50S ribosomal subunit.</text>
</comment>
<dbReference type="Gene3D" id="3.40.50.11060">
    <property type="entry name" value="GTPase HflX, N-terminal domain"/>
    <property type="match status" value="1"/>
</dbReference>
<dbReference type="NCBIfam" id="TIGR03156">
    <property type="entry name" value="GTP_HflX"/>
    <property type="match status" value="1"/>
</dbReference>
<feature type="binding site" evidence="7">
    <location>
        <begin position="342"/>
        <end position="344"/>
    </location>
    <ligand>
        <name>GTP</name>
        <dbReference type="ChEBI" id="CHEBI:37565"/>
    </ligand>
</feature>
<feature type="domain" description="Hflx-type G" evidence="11">
    <location>
        <begin position="195"/>
        <end position="364"/>
    </location>
</feature>
<dbReference type="InterPro" id="IPR030394">
    <property type="entry name" value="G_HFLX_dom"/>
</dbReference>
<evidence type="ECO:0000256" key="5">
    <source>
        <dbReference type="ARBA" id="ARBA00023134"/>
    </source>
</evidence>
<name>A0AAW9JKV7_CARML</name>
<accession>A0AAW9JKV7</accession>
<dbReference type="GO" id="GO:0046872">
    <property type="term" value="F:metal ion binding"/>
    <property type="evidence" value="ECO:0007669"/>
    <property type="project" value="UniProtKB-KW"/>
</dbReference>
<feature type="region of interest" description="Disordered" evidence="10">
    <location>
        <begin position="134"/>
        <end position="154"/>
    </location>
</feature>
<evidence type="ECO:0000256" key="7">
    <source>
        <dbReference type="PIRSR" id="PIRSR006809-1"/>
    </source>
</evidence>
<dbReference type="CDD" id="cd01878">
    <property type="entry name" value="HflX"/>
    <property type="match status" value="1"/>
</dbReference>
<feature type="binding site" evidence="7">
    <location>
        <begin position="201"/>
        <end position="208"/>
    </location>
    <ligand>
        <name>GTP</name>
        <dbReference type="ChEBI" id="CHEBI:37565"/>
    </ligand>
</feature>
<keyword evidence="2 8" id="KW-0479">Metal-binding</keyword>
<dbReference type="FunFam" id="3.40.50.11060:FF:000001">
    <property type="entry name" value="GTPase HflX"/>
    <property type="match status" value="1"/>
</dbReference>
<dbReference type="InterPro" id="IPR042108">
    <property type="entry name" value="GTPase_HflX_N_sf"/>
</dbReference>
<evidence type="ECO:0000256" key="2">
    <source>
        <dbReference type="ARBA" id="ARBA00022723"/>
    </source>
</evidence>
<dbReference type="InterPro" id="IPR006073">
    <property type="entry name" value="GTP-bd"/>
</dbReference>
<dbReference type="PRINTS" id="PR00326">
    <property type="entry name" value="GTP1OBG"/>
</dbReference>
<dbReference type="FunFam" id="3.40.50.300:FF:001198">
    <property type="entry name" value="GTPase HflX"/>
    <property type="match status" value="1"/>
</dbReference>